<reference evidence="4 5" key="1">
    <citation type="submission" date="2023-05" db="EMBL/GenBank/DDBJ databases">
        <title>Streptantibioticus silvisoli sp. nov., acidotolerant actinomycetes 1 from pine litter.</title>
        <authorList>
            <person name="Swiecimska M."/>
            <person name="Golinska P."/>
            <person name="Sangal V."/>
            <person name="Wachnowicz B."/>
            <person name="Goodfellow M."/>
        </authorList>
    </citation>
    <scope>NUCLEOTIDE SEQUENCE</scope>
    <source>
        <strain evidence="4">SL13</strain>
        <strain evidence="3 5">SL54</strain>
    </source>
</reference>
<dbReference type="EMBL" id="JABXJJ020000019">
    <property type="protein sequence ID" value="MDI5970959.1"/>
    <property type="molecule type" value="Genomic_DNA"/>
</dbReference>
<evidence type="ECO:0000313" key="3">
    <source>
        <dbReference type="EMBL" id="MDI5961155.1"/>
    </source>
</evidence>
<organism evidence="4">
    <name type="scientific">Streptantibioticus silvisoli</name>
    <dbReference type="NCBI Taxonomy" id="2705255"/>
    <lineage>
        <taxon>Bacteria</taxon>
        <taxon>Bacillati</taxon>
        <taxon>Actinomycetota</taxon>
        <taxon>Actinomycetes</taxon>
        <taxon>Kitasatosporales</taxon>
        <taxon>Streptomycetaceae</taxon>
        <taxon>Streptantibioticus</taxon>
    </lineage>
</organism>
<evidence type="ECO:0000256" key="2">
    <source>
        <dbReference type="SAM" id="MobiDB-lite"/>
    </source>
</evidence>
<dbReference type="InterPro" id="IPR017972">
    <property type="entry name" value="Cyt_P450_CS"/>
</dbReference>
<dbReference type="GO" id="GO:0016705">
    <property type="term" value="F:oxidoreductase activity, acting on paired donors, with incorporation or reduction of molecular oxygen"/>
    <property type="evidence" value="ECO:0007669"/>
    <property type="project" value="InterPro"/>
</dbReference>
<dbReference type="RefSeq" id="WP_271315174.1">
    <property type="nucleotide sequence ID" value="NZ_JAAGKO020000001.1"/>
</dbReference>
<evidence type="ECO:0000313" key="5">
    <source>
        <dbReference type="Proteomes" id="UP001156398"/>
    </source>
</evidence>
<dbReference type="SUPFAM" id="SSF48264">
    <property type="entry name" value="Cytochrome P450"/>
    <property type="match status" value="1"/>
</dbReference>
<dbReference type="InterPro" id="IPR036396">
    <property type="entry name" value="Cyt_P450_sf"/>
</dbReference>
<evidence type="ECO:0000256" key="1">
    <source>
        <dbReference type="ARBA" id="ARBA00010617"/>
    </source>
</evidence>
<dbReference type="GO" id="GO:0004497">
    <property type="term" value="F:monooxygenase activity"/>
    <property type="evidence" value="ECO:0007669"/>
    <property type="project" value="InterPro"/>
</dbReference>
<proteinExistence type="inferred from homology"/>
<dbReference type="EMBL" id="JAAGKO020000001">
    <property type="protein sequence ID" value="MDI5961155.1"/>
    <property type="molecule type" value="Genomic_DNA"/>
</dbReference>
<dbReference type="Proteomes" id="UP001156398">
    <property type="component" value="Unassembled WGS sequence"/>
</dbReference>
<dbReference type="InterPro" id="IPR002397">
    <property type="entry name" value="Cyt_P450_B"/>
</dbReference>
<comment type="caution">
    <text evidence="4">The sequence shown here is derived from an EMBL/GenBank/DDBJ whole genome shotgun (WGS) entry which is preliminary data.</text>
</comment>
<feature type="region of interest" description="Disordered" evidence="2">
    <location>
        <begin position="1"/>
        <end position="23"/>
    </location>
</feature>
<dbReference type="AlphaFoldDB" id="A0AA90H0D6"/>
<evidence type="ECO:0000313" key="4">
    <source>
        <dbReference type="EMBL" id="MDI5970959.1"/>
    </source>
</evidence>
<dbReference type="PRINTS" id="PR00359">
    <property type="entry name" value="BP450"/>
</dbReference>
<dbReference type="Gene3D" id="1.10.630.10">
    <property type="entry name" value="Cytochrome P450"/>
    <property type="match status" value="1"/>
</dbReference>
<sequence>MSISPTDPSAGPSGAAPPPGCPAHGLDAEGISRLYGPDAEADPMALYNQLREKYGEVAPVLVPGDVQAWLVLSHAGNLRVLNNPLQFSSDPRNFNQVIGPEHPLAPITFRQSLINFADGEEHKRLRAAVTDVLAKVNTRGVRQRITQAVNDLVAEFAPEGRADLVKDVAEHLPMIVMSRLVGIDDVPAQRLAEACRDLMQGTPTAVDSNKFLLETLYQLVETKKTAPGRDLASWLLEHEAGLEDKEVVEHLRHILVASNETTVNLISDALRVALTHTAFRAHLAGGSMTVPDALDDVLWNNPPLRVLPARYAVGDITLGEQEIRGGDMVLNGIAAGNVDPLIRPDLSSRMSGNRSHLAFSSGPHECPGQSLGKTIAEVAIDVVLAGLPDLQIDLSEGELTRTPTWTSSHLDTLPVVFTPVKVQRRPTGAMPLAGAAMPAEQPATAAVFPPAEQPAPVAGTPRPSWWRRLLRLR</sequence>
<dbReference type="PANTHER" id="PTHR46696:SF1">
    <property type="entry name" value="CYTOCHROME P450 YJIB-RELATED"/>
    <property type="match status" value="1"/>
</dbReference>
<dbReference type="GO" id="GO:0005506">
    <property type="term" value="F:iron ion binding"/>
    <property type="evidence" value="ECO:0007669"/>
    <property type="project" value="InterPro"/>
</dbReference>
<name>A0AA90H0D6_9ACTN</name>
<comment type="similarity">
    <text evidence="1">Belongs to the cytochrome P450 family.</text>
</comment>
<dbReference type="GO" id="GO:0020037">
    <property type="term" value="F:heme binding"/>
    <property type="evidence" value="ECO:0007669"/>
    <property type="project" value="InterPro"/>
</dbReference>
<dbReference type="PROSITE" id="PS00086">
    <property type="entry name" value="CYTOCHROME_P450"/>
    <property type="match status" value="1"/>
</dbReference>
<protein>
    <submittedName>
        <fullName evidence="4">Cytochrome P450</fullName>
    </submittedName>
</protein>
<dbReference type="PANTHER" id="PTHR46696">
    <property type="entry name" value="P450, PUTATIVE (EUROFUNG)-RELATED"/>
    <property type="match status" value="1"/>
</dbReference>
<accession>A0AA90H0D6</accession>
<feature type="compositionally biased region" description="Low complexity" evidence="2">
    <location>
        <begin position="1"/>
        <end position="14"/>
    </location>
</feature>
<gene>
    <name evidence="3" type="ORF">POF43_000185</name>
    <name evidence="4" type="ORF">POF50_016685</name>
</gene>
<keyword evidence="5" id="KW-1185">Reference proteome</keyword>